<feature type="transmembrane region" description="Helical" evidence="1">
    <location>
        <begin position="172"/>
        <end position="197"/>
    </location>
</feature>
<evidence type="ECO:0000313" key="2">
    <source>
        <dbReference type="EMBL" id="MDV2079019.1"/>
    </source>
</evidence>
<proteinExistence type="predicted"/>
<evidence type="ECO:0000256" key="1">
    <source>
        <dbReference type="SAM" id="Phobius"/>
    </source>
</evidence>
<feature type="transmembrane region" description="Helical" evidence="1">
    <location>
        <begin position="111"/>
        <end position="131"/>
    </location>
</feature>
<evidence type="ECO:0008006" key="4">
    <source>
        <dbReference type="Google" id="ProtNLM"/>
    </source>
</evidence>
<keyword evidence="1" id="KW-0472">Membrane</keyword>
<organism evidence="2 3">
    <name type="scientific">Marinobacter xestospongiae</name>
    <dbReference type="NCBI Taxonomy" id="994319"/>
    <lineage>
        <taxon>Bacteria</taxon>
        <taxon>Pseudomonadati</taxon>
        <taxon>Pseudomonadota</taxon>
        <taxon>Gammaproteobacteria</taxon>
        <taxon>Pseudomonadales</taxon>
        <taxon>Marinobacteraceae</taxon>
        <taxon>Marinobacter</taxon>
    </lineage>
</organism>
<comment type="caution">
    <text evidence="2">The sequence shown here is derived from an EMBL/GenBank/DDBJ whole genome shotgun (WGS) entry which is preliminary data.</text>
</comment>
<keyword evidence="1" id="KW-0812">Transmembrane</keyword>
<protein>
    <recommendedName>
        <fullName evidence="4">DUF1700 domain-containing protein</fullName>
    </recommendedName>
</protein>
<feature type="transmembrane region" description="Helical" evidence="1">
    <location>
        <begin position="143"/>
        <end position="166"/>
    </location>
</feature>
<dbReference type="EMBL" id="JAWIIJ010000006">
    <property type="protein sequence ID" value="MDV2079019.1"/>
    <property type="molecule type" value="Genomic_DNA"/>
</dbReference>
<dbReference type="Proteomes" id="UP001269819">
    <property type="component" value="Unassembled WGS sequence"/>
</dbReference>
<dbReference type="RefSeq" id="WP_316973670.1">
    <property type="nucleotide sequence ID" value="NZ_JAWIIJ010000006.1"/>
</dbReference>
<keyword evidence="3" id="KW-1185">Reference proteome</keyword>
<reference evidence="2 3" key="1">
    <citation type="submission" date="2023-10" db="EMBL/GenBank/DDBJ databases">
        <title>Characteristics and mechanism of a salt-tolerant marine origin heterotrophic nitrifying- aerobic denitrifying bacteria Marinobacter xestospongiae HN1.</title>
        <authorList>
            <person name="Qi R."/>
        </authorList>
    </citation>
    <scope>NUCLEOTIDE SEQUENCE [LARGE SCALE GENOMIC DNA]</scope>
    <source>
        <strain evidence="2 3">HN1</strain>
    </source>
</reference>
<sequence>MLDTSASDDKGAAMSPRQLYHQAGLKALLPEGRTEARALYQQLIDDHDYSPYSDDAARALDRLEGRATSGLSVTAGNLVAVGFCILISTIVFGLVGPLAGGHLFSFTPAVVFVYAVGLVPALLAGVIFGVWQSWCLYRGRPLGLGLLAGATCGLVAFSLIMVVAGLSSGFDVAGFAFLGFSSLLGGAVAGLVSALLLRGVFASP</sequence>
<keyword evidence="1" id="KW-1133">Transmembrane helix</keyword>
<feature type="transmembrane region" description="Helical" evidence="1">
    <location>
        <begin position="78"/>
        <end position="99"/>
    </location>
</feature>
<evidence type="ECO:0000313" key="3">
    <source>
        <dbReference type="Proteomes" id="UP001269819"/>
    </source>
</evidence>
<name>A0ABU3VXL5_9GAMM</name>
<accession>A0ABU3VXL5</accession>
<gene>
    <name evidence="2" type="ORF">RYS15_09990</name>
</gene>